<protein>
    <recommendedName>
        <fullName evidence="4">Hypersensitive response-inducing protein</fullName>
    </recommendedName>
</protein>
<evidence type="ECO:0008006" key="4">
    <source>
        <dbReference type="Google" id="ProtNLM"/>
    </source>
</evidence>
<evidence type="ECO:0000313" key="3">
    <source>
        <dbReference type="Proteomes" id="UP000799423"/>
    </source>
</evidence>
<reference evidence="2" key="1">
    <citation type="submission" date="2020-01" db="EMBL/GenBank/DDBJ databases">
        <authorList>
            <consortium name="DOE Joint Genome Institute"/>
            <person name="Haridas S."/>
            <person name="Albert R."/>
            <person name="Binder M."/>
            <person name="Bloem J."/>
            <person name="Labutti K."/>
            <person name="Salamov A."/>
            <person name="Andreopoulos B."/>
            <person name="Baker S.E."/>
            <person name="Barry K."/>
            <person name="Bills G."/>
            <person name="Bluhm B.H."/>
            <person name="Cannon C."/>
            <person name="Castanera R."/>
            <person name="Culley D.E."/>
            <person name="Daum C."/>
            <person name="Ezra D."/>
            <person name="Gonzalez J.B."/>
            <person name="Henrissat B."/>
            <person name="Kuo A."/>
            <person name="Liang C."/>
            <person name="Lipzen A."/>
            <person name="Lutzoni F."/>
            <person name="Magnuson J."/>
            <person name="Mondo S."/>
            <person name="Nolan M."/>
            <person name="Ohm R."/>
            <person name="Pangilinan J."/>
            <person name="Park H.-J."/>
            <person name="Ramirez L."/>
            <person name="Alfaro M."/>
            <person name="Sun H."/>
            <person name="Tritt A."/>
            <person name="Yoshinaga Y."/>
            <person name="Zwiers L.-H."/>
            <person name="Turgeon B.G."/>
            <person name="Goodwin S.B."/>
            <person name="Spatafora J.W."/>
            <person name="Crous P.W."/>
            <person name="Grigoriev I.V."/>
        </authorList>
    </citation>
    <scope>NUCLEOTIDE SEQUENCE</scope>
    <source>
        <strain evidence="2">IPT5</strain>
    </source>
</reference>
<organism evidence="2 3">
    <name type="scientific">Plenodomus tracheiphilus IPT5</name>
    <dbReference type="NCBI Taxonomy" id="1408161"/>
    <lineage>
        <taxon>Eukaryota</taxon>
        <taxon>Fungi</taxon>
        <taxon>Dikarya</taxon>
        <taxon>Ascomycota</taxon>
        <taxon>Pezizomycotina</taxon>
        <taxon>Dothideomycetes</taxon>
        <taxon>Pleosporomycetidae</taxon>
        <taxon>Pleosporales</taxon>
        <taxon>Pleosporineae</taxon>
        <taxon>Leptosphaeriaceae</taxon>
        <taxon>Plenodomus</taxon>
    </lineage>
</organism>
<dbReference type="AlphaFoldDB" id="A0A6A7B9F9"/>
<feature type="signal peptide" evidence="1">
    <location>
        <begin position="1"/>
        <end position="17"/>
    </location>
</feature>
<keyword evidence="1" id="KW-0732">Signal</keyword>
<dbReference type="Proteomes" id="UP000799423">
    <property type="component" value="Unassembled WGS sequence"/>
</dbReference>
<dbReference type="EMBL" id="MU006300">
    <property type="protein sequence ID" value="KAF2852121.1"/>
    <property type="molecule type" value="Genomic_DNA"/>
</dbReference>
<name>A0A6A7B9F9_9PLEO</name>
<sequence length="151" mass="16201">MQFFTTASLFAAAVASAAVMPRQETYTVFDVTNFSAECLSHGGACIYSFNVVQHNNGEFIPTECDNSVRGDGVLPALSNGQCKDSSRTFNVTKNADGTYTLSVTQPVTPSSDEEGSHTITADQIELNEDDQQVYVGPKNFTLQSAPSTISK</sequence>
<accession>A0A6A7B9F9</accession>
<evidence type="ECO:0000313" key="2">
    <source>
        <dbReference type="EMBL" id="KAF2852121.1"/>
    </source>
</evidence>
<gene>
    <name evidence="2" type="ORF">T440DRAFT_421987</name>
</gene>
<dbReference type="OrthoDB" id="3679184at2759"/>
<proteinExistence type="predicted"/>
<feature type="chain" id="PRO_5025660875" description="Hypersensitive response-inducing protein" evidence="1">
    <location>
        <begin position="18"/>
        <end position="151"/>
    </location>
</feature>
<evidence type="ECO:0000256" key="1">
    <source>
        <dbReference type="SAM" id="SignalP"/>
    </source>
</evidence>
<keyword evidence="3" id="KW-1185">Reference proteome</keyword>